<dbReference type="AlphaFoldDB" id="A0A162LZH4"/>
<dbReference type="Gene3D" id="3.50.50.60">
    <property type="entry name" value="FAD/NAD(P)-binding domain"/>
    <property type="match status" value="1"/>
</dbReference>
<evidence type="ECO:0000313" key="3">
    <source>
        <dbReference type="EMBL" id="KYO57638.1"/>
    </source>
</evidence>
<sequence>MTALPARPPRPTRVLVAGAGIAGLVAALDLAEAGLTVELLETAPQAGGRCRSFDDPVTGHRLDNGTHVLLGANPAALDFVRRVGGRFRELPAIYPAVALDGPGGEVTGRHEIRLGSPMQLMRSLGLGAGDLLGLAGLLLDGRVNGPLGTARPGLLSRKLGQAVLAPLVRAALNIDPAAADARLVARMLRRLALAGPRGFRLHLAEGGLDAALIAPSVARLRALGVRLHPTTPLDRLPPPDPDRMIVLALPPTAAHRLLPNITVPRTSSAILNIHYAPDQLPAGMPEALMVTGGMADWIFHRDGILSITTSAADALMDRPAEVLAATGWAEIRTCLAMAGLPAAMPPVRVVKEKRATMRHDPGGEALRPGPVDRTRPRPDVVLAGDWTATGLPATIEGAVVSGQRAAAAVLRRR</sequence>
<evidence type="ECO:0000313" key="4">
    <source>
        <dbReference type="Proteomes" id="UP000075787"/>
    </source>
</evidence>
<protein>
    <recommendedName>
        <fullName evidence="2">Amine oxidase domain-containing protein</fullName>
    </recommendedName>
</protein>
<dbReference type="PANTHER" id="PTHR42923">
    <property type="entry name" value="PROTOPORPHYRINOGEN OXIDASE"/>
    <property type="match status" value="1"/>
</dbReference>
<dbReference type="Proteomes" id="UP000075787">
    <property type="component" value="Unassembled WGS sequence"/>
</dbReference>
<organism evidence="3 4">
    <name type="scientific">Tistrella mobilis</name>
    <dbReference type="NCBI Taxonomy" id="171437"/>
    <lineage>
        <taxon>Bacteria</taxon>
        <taxon>Pseudomonadati</taxon>
        <taxon>Pseudomonadota</taxon>
        <taxon>Alphaproteobacteria</taxon>
        <taxon>Geminicoccales</taxon>
        <taxon>Geminicoccaceae</taxon>
        <taxon>Tistrella</taxon>
    </lineage>
</organism>
<dbReference type="InterPro" id="IPR050464">
    <property type="entry name" value="Zeta_carotene_desat/Oxidored"/>
</dbReference>
<dbReference type="InterPro" id="IPR002937">
    <property type="entry name" value="Amino_oxidase"/>
</dbReference>
<evidence type="ECO:0000256" key="1">
    <source>
        <dbReference type="SAM" id="MobiDB-lite"/>
    </source>
</evidence>
<dbReference type="SUPFAM" id="SSF51905">
    <property type="entry name" value="FAD/NAD(P)-binding domain"/>
    <property type="match status" value="1"/>
</dbReference>
<accession>A0A162LZH4</accession>
<gene>
    <name evidence="3" type="ORF">AUP44_19280</name>
</gene>
<dbReference type="Pfam" id="PF01593">
    <property type="entry name" value="Amino_oxidase"/>
    <property type="match status" value="1"/>
</dbReference>
<reference evidence="3 4" key="1">
    <citation type="submission" date="2015-12" db="EMBL/GenBank/DDBJ databases">
        <title>Genome sequence of Tistrella mobilis MCCC 1A02139.</title>
        <authorList>
            <person name="Lu L."/>
            <person name="Lai Q."/>
            <person name="Shao Z."/>
            <person name="Qian P."/>
        </authorList>
    </citation>
    <scope>NUCLEOTIDE SEQUENCE [LARGE SCALE GENOMIC DNA]</scope>
    <source>
        <strain evidence="3 4">MCCC 1A02139</strain>
    </source>
</reference>
<dbReference type="GO" id="GO:0016491">
    <property type="term" value="F:oxidoreductase activity"/>
    <property type="evidence" value="ECO:0007669"/>
    <property type="project" value="InterPro"/>
</dbReference>
<feature type="domain" description="Amine oxidase" evidence="2">
    <location>
        <begin position="305"/>
        <end position="410"/>
    </location>
</feature>
<dbReference type="EMBL" id="LPZR01000010">
    <property type="protein sequence ID" value="KYO57638.1"/>
    <property type="molecule type" value="Genomic_DNA"/>
</dbReference>
<dbReference type="PANTHER" id="PTHR42923:SF47">
    <property type="entry name" value="BLR3003 PROTEIN"/>
    <property type="match status" value="1"/>
</dbReference>
<dbReference type="InterPro" id="IPR036188">
    <property type="entry name" value="FAD/NAD-bd_sf"/>
</dbReference>
<dbReference type="Pfam" id="PF13450">
    <property type="entry name" value="NAD_binding_8"/>
    <property type="match status" value="1"/>
</dbReference>
<feature type="region of interest" description="Disordered" evidence="1">
    <location>
        <begin position="358"/>
        <end position="378"/>
    </location>
</feature>
<evidence type="ECO:0000259" key="2">
    <source>
        <dbReference type="Pfam" id="PF01593"/>
    </source>
</evidence>
<proteinExistence type="predicted"/>
<comment type="caution">
    <text evidence="3">The sequence shown here is derived from an EMBL/GenBank/DDBJ whole genome shotgun (WGS) entry which is preliminary data.</text>
</comment>
<name>A0A162LZH4_9PROT</name>